<dbReference type="GO" id="GO:0016042">
    <property type="term" value="P:lipid catabolic process"/>
    <property type="evidence" value="ECO:0007669"/>
    <property type="project" value="TreeGrafter"/>
</dbReference>
<feature type="compositionally biased region" description="Basic residues" evidence="5">
    <location>
        <begin position="730"/>
        <end position="739"/>
    </location>
</feature>
<evidence type="ECO:0000256" key="1">
    <source>
        <dbReference type="ARBA" id="ARBA00004613"/>
    </source>
</evidence>
<dbReference type="InterPro" id="IPR033906">
    <property type="entry name" value="Lipase_N"/>
</dbReference>
<comment type="similarity">
    <text evidence="2 4">Belongs to the AB hydrolase superfamily. Lipase family.</text>
</comment>
<dbReference type="InterPro" id="IPR013818">
    <property type="entry name" value="Lipase"/>
</dbReference>
<evidence type="ECO:0000313" key="7">
    <source>
        <dbReference type="EMBL" id="KAF0305812.1"/>
    </source>
</evidence>
<dbReference type="PANTHER" id="PTHR11610:SF186">
    <property type="entry name" value="FI22312P1"/>
    <property type="match status" value="1"/>
</dbReference>
<keyword evidence="8" id="KW-1185">Reference proteome</keyword>
<proteinExistence type="inferred from homology"/>
<organism evidence="7 8">
    <name type="scientific">Amphibalanus amphitrite</name>
    <name type="common">Striped barnacle</name>
    <name type="synonym">Balanus amphitrite</name>
    <dbReference type="NCBI Taxonomy" id="1232801"/>
    <lineage>
        <taxon>Eukaryota</taxon>
        <taxon>Metazoa</taxon>
        <taxon>Ecdysozoa</taxon>
        <taxon>Arthropoda</taxon>
        <taxon>Crustacea</taxon>
        <taxon>Multicrustacea</taxon>
        <taxon>Cirripedia</taxon>
        <taxon>Thoracica</taxon>
        <taxon>Thoracicalcarea</taxon>
        <taxon>Balanomorpha</taxon>
        <taxon>Balanoidea</taxon>
        <taxon>Balanidae</taxon>
        <taxon>Amphibalaninae</taxon>
        <taxon>Amphibalanus</taxon>
    </lineage>
</organism>
<dbReference type="AlphaFoldDB" id="A0A6A4WT44"/>
<name>A0A6A4WT44_AMPAM</name>
<feature type="compositionally biased region" description="Acidic residues" evidence="5">
    <location>
        <begin position="615"/>
        <end position="639"/>
    </location>
</feature>
<dbReference type="GO" id="GO:0005615">
    <property type="term" value="C:extracellular space"/>
    <property type="evidence" value="ECO:0007669"/>
    <property type="project" value="TreeGrafter"/>
</dbReference>
<dbReference type="FunFam" id="3.40.50.1820:FF:000288">
    <property type="entry name" value="Pancreatic triacylglycerol lipase"/>
    <property type="match status" value="1"/>
</dbReference>
<dbReference type="InterPro" id="IPR000734">
    <property type="entry name" value="TAG_lipase"/>
</dbReference>
<evidence type="ECO:0000256" key="3">
    <source>
        <dbReference type="ARBA" id="ARBA00022525"/>
    </source>
</evidence>
<feature type="domain" description="Lipase" evidence="6">
    <location>
        <begin position="100"/>
        <end position="390"/>
    </location>
</feature>
<dbReference type="InterPro" id="IPR029058">
    <property type="entry name" value="AB_hydrolase_fold"/>
</dbReference>
<evidence type="ECO:0000313" key="8">
    <source>
        <dbReference type="Proteomes" id="UP000440578"/>
    </source>
</evidence>
<evidence type="ECO:0000259" key="6">
    <source>
        <dbReference type="Pfam" id="PF00151"/>
    </source>
</evidence>
<reference evidence="7 8" key="1">
    <citation type="submission" date="2019-07" db="EMBL/GenBank/DDBJ databases">
        <title>Draft genome assembly of a fouling barnacle, Amphibalanus amphitrite (Darwin, 1854): The first reference genome for Thecostraca.</title>
        <authorList>
            <person name="Kim W."/>
        </authorList>
    </citation>
    <scope>NUCLEOTIDE SEQUENCE [LARGE SCALE GENOMIC DNA]</scope>
    <source>
        <strain evidence="7">SNU_AA5</strain>
        <tissue evidence="7">Soma without cirri and trophi</tissue>
    </source>
</reference>
<gene>
    <name evidence="7" type="primary">Pnliprp2</name>
    <name evidence="7" type="ORF">FJT64_022614</name>
</gene>
<evidence type="ECO:0000256" key="5">
    <source>
        <dbReference type="SAM" id="MobiDB-lite"/>
    </source>
</evidence>
<dbReference type="Gene3D" id="3.40.50.1820">
    <property type="entry name" value="alpha/beta hydrolase"/>
    <property type="match status" value="1"/>
</dbReference>
<evidence type="ECO:0000256" key="2">
    <source>
        <dbReference type="ARBA" id="ARBA00010701"/>
    </source>
</evidence>
<dbReference type="GO" id="GO:0016298">
    <property type="term" value="F:lipase activity"/>
    <property type="evidence" value="ECO:0007669"/>
    <property type="project" value="InterPro"/>
</dbReference>
<comment type="caution">
    <text evidence="7">The sequence shown here is derived from an EMBL/GenBank/DDBJ whole genome shotgun (WGS) entry which is preliminary data.</text>
</comment>
<protein>
    <submittedName>
        <fullName evidence="7">Pancreatic lipase-related protein 2</fullName>
    </submittedName>
</protein>
<feature type="region of interest" description="Disordered" evidence="5">
    <location>
        <begin position="729"/>
        <end position="749"/>
    </location>
</feature>
<sequence>MMRSVFDGSGDGHLAKGLCLTGAAPAAAALFSSSAEKFSPSPSSTNVGDFRLFSHPNLEVYDEANDDEILYSVVETMREYATRMGKKKSRRRFKRDEEVVCYKELGCFRDSGPFDYLDMLPSPPEEIGTTFMFYGPTNKHLAQVIPYRPGPLDISRFNGSLPTKVIIHGFGSSCNRVWAHEMREALLFTLDCNVICVHWDKGAATPNYMRAAVNTRLVGRQVALLIKQLVNRHGASLDDIHLIGFSLGAHVSGFTGQELEGNISRITGLDPAGPLFEGYSTSARLDASDAQFVDVIHSNGDSLLRGGLGTWDQLGHVDFYPNGGRMQKGCTNLFLGAFSDLIWSGASQAEEGRSLCNHRRSYRFFIDSISANCTFPATPCDSYESLLAGDSNQHRVTVHGRGGPDGATYGRVEVTLISSNGYNETFPLTHNDGDDVSRPLVRMLVAHPVFHHINQVQLRYTAYNGWLYSGAPAWSIDKVAIVNSLGHSMSYCQRNMVLPDGKPVLLNLRAGNCRVSSFRPNQSFWKSPQKPPQLPPVSLEETIPDPPPLEDVQSNHVRSLGAADGALQRLSSRPHPRRPAGDQAFFNPDGLPGRTGELDDQPARPADHSKHRMEDESDGDQAEDYGDDEDYEYDEEESDNSTRHPDPPPTPETVAEGAKPVRGPDDLGVIVIRGVAAEAGVEGRALSPARPSLAQLARVTNSSGEYPRRGRQIGIHGRARANATISAAPRRPRPRRLRPGLRPQPAGPGPEPVYYVQYLPPELFERPAADYIPSRAVVPPPPGAGRAARSRGHRFGFLRSLFPTWESPETRYIPLTEGQRERFRPG</sequence>
<accession>A0A6A4WT44</accession>
<dbReference type="CDD" id="cd00707">
    <property type="entry name" value="Pancreat_lipase_like"/>
    <property type="match status" value="1"/>
</dbReference>
<dbReference type="SUPFAM" id="SSF53474">
    <property type="entry name" value="alpha/beta-Hydrolases"/>
    <property type="match status" value="1"/>
</dbReference>
<dbReference type="Pfam" id="PF00151">
    <property type="entry name" value="Lipase"/>
    <property type="match status" value="1"/>
</dbReference>
<comment type="subcellular location">
    <subcellularLocation>
        <location evidence="1">Secreted</location>
    </subcellularLocation>
</comment>
<keyword evidence="3" id="KW-0964">Secreted</keyword>
<feature type="compositionally biased region" description="Basic and acidic residues" evidence="5">
    <location>
        <begin position="601"/>
        <end position="614"/>
    </location>
</feature>
<dbReference type="Proteomes" id="UP000440578">
    <property type="component" value="Unassembled WGS sequence"/>
</dbReference>
<feature type="region of interest" description="Disordered" evidence="5">
    <location>
        <begin position="519"/>
        <end position="553"/>
    </location>
</feature>
<dbReference type="OrthoDB" id="199913at2759"/>
<dbReference type="EMBL" id="VIIS01000719">
    <property type="protein sequence ID" value="KAF0305812.1"/>
    <property type="molecule type" value="Genomic_DNA"/>
</dbReference>
<dbReference type="PRINTS" id="PR00821">
    <property type="entry name" value="TAGLIPASE"/>
</dbReference>
<evidence type="ECO:0000256" key="4">
    <source>
        <dbReference type="RuleBase" id="RU004262"/>
    </source>
</evidence>
<dbReference type="PANTHER" id="PTHR11610">
    <property type="entry name" value="LIPASE"/>
    <property type="match status" value="1"/>
</dbReference>
<feature type="region of interest" description="Disordered" evidence="5">
    <location>
        <begin position="569"/>
        <end position="665"/>
    </location>
</feature>